<comment type="subcellular location">
    <subcellularLocation>
        <location evidence="1">Cell membrane</location>
        <topology evidence="1">Peripheral membrane protein</topology>
    </subcellularLocation>
</comment>
<dbReference type="PROSITE" id="PS00211">
    <property type="entry name" value="ABC_TRANSPORTER_1"/>
    <property type="match status" value="2"/>
</dbReference>
<dbReference type="EMBL" id="LM676379">
    <property type="protein sequence ID" value="CEP25630.1"/>
    <property type="molecule type" value="Genomic_DNA"/>
</dbReference>
<evidence type="ECO:0000313" key="10">
    <source>
        <dbReference type="EMBL" id="CEP25630.1"/>
    </source>
</evidence>
<evidence type="ECO:0000256" key="6">
    <source>
        <dbReference type="ARBA" id="ARBA00022840"/>
    </source>
</evidence>
<evidence type="ECO:0000259" key="9">
    <source>
        <dbReference type="PROSITE" id="PS50893"/>
    </source>
</evidence>
<dbReference type="Pfam" id="PF00005">
    <property type="entry name" value="ABC_tran"/>
    <property type="match status" value="2"/>
</dbReference>
<evidence type="ECO:0000256" key="5">
    <source>
        <dbReference type="ARBA" id="ARBA00022741"/>
    </source>
</evidence>
<accession>A0A0B7NP12</accession>
<dbReference type="PANTHER" id="PTHR43297">
    <property type="entry name" value="OLIGOPEPTIDE TRANSPORT ATP-BINDING PROTEIN APPD"/>
    <property type="match status" value="1"/>
</dbReference>
<dbReference type="SMART" id="SM00382">
    <property type="entry name" value="AAA"/>
    <property type="match status" value="2"/>
</dbReference>
<dbReference type="InterPro" id="IPR017871">
    <property type="entry name" value="ABC_transporter-like_CS"/>
</dbReference>
<dbReference type="GO" id="GO:0016887">
    <property type="term" value="F:ATP hydrolysis activity"/>
    <property type="evidence" value="ECO:0007669"/>
    <property type="project" value="InterPro"/>
</dbReference>
<feature type="domain" description="ABC transporter" evidence="9">
    <location>
        <begin position="6"/>
        <end position="256"/>
    </location>
</feature>
<gene>
    <name evidence="10" type="primary">oppD</name>
    <name evidence="10" type="ORF">PFCIRM138_08945</name>
</gene>
<name>A0A0B7NP12_PROFF</name>
<sequence length="699" mass="75331">MTDPILSVNDLHVSFPSEAGVVDAVRGVSFDLYPGRTLGIVGESGSGKSVTSLAIIGLLADSAKVTGSVTFDGTELLGLSDQQMTRHRGNDIAMIFQDPLSSLTPVFSVGDQIIEALKAKNPHISESDARARAIELLGLVGIPNPATRVKSFPHEFSGGMRQRVVIAIAMANNPRVIIADEPTTALDVTIQAQILDLLKVAQRETHAAVILITHDMGVIAGSADEVLVMYAGKPVEQAPVYEVFSHPRMPYTLGLLGAIPKVHHNDNAPLVPIKGNPPILINLPDGCPFAPRCPVAVDHCRTREPALEVIDTIDQTVSHPDTAPGEAELVHSSACWRSGEIHGGEIDGKPVFPVPPRPASDIRGTPRDERATTIKVDHLVKTFPLIKGALLKRRVGSVYAVDDISFDVRAGETLSIVGESGSGKSTTLLEIMAMSHDTVGEIELDGKRLKTLSRAQRRAERRNIQMVFQDPMGALDPRFTVYDIIAEPLHTLGFPRDGIEARVNELMNLVGLDPAHIDRFPGAFSGGQRQRIGIARALATNPKVLALDEPVSALDVSIQAGVINLLAELQAKLELSYLLVAHDLSVVRHISDRVAVLYLGGIVEIGDVDAVFDESRHPYTQALLSAIPIPDPTVERTRSRVVLKGDLPSPTDNEPGCRFASRCPLFQTLPEQDRARCLHETPALHGGEGADHLVACHFR</sequence>
<dbReference type="GO" id="GO:0005886">
    <property type="term" value="C:plasma membrane"/>
    <property type="evidence" value="ECO:0007669"/>
    <property type="project" value="UniProtKB-SubCell"/>
</dbReference>
<dbReference type="InterPro" id="IPR013563">
    <property type="entry name" value="Oligopep_ABC_C"/>
</dbReference>
<dbReference type="NCBIfam" id="NF007739">
    <property type="entry name" value="PRK10419.1"/>
    <property type="match status" value="2"/>
</dbReference>
<feature type="domain" description="ABC transporter" evidence="9">
    <location>
        <begin position="374"/>
        <end position="624"/>
    </location>
</feature>
<dbReference type="InterPro" id="IPR003593">
    <property type="entry name" value="AAA+_ATPase"/>
</dbReference>
<dbReference type="NCBIfam" id="TIGR01727">
    <property type="entry name" value="oligo_HPY"/>
    <property type="match status" value="2"/>
</dbReference>
<dbReference type="NCBIfam" id="NF008453">
    <property type="entry name" value="PRK11308.1"/>
    <property type="match status" value="2"/>
</dbReference>
<keyword evidence="5" id="KW-0547">Nucleotide-binding</keyword>
<dbReference type="CDD" id="cd03257">
    <property type="entry name" value="ABC_NikE_OppD_transporters"/>
    <property type="match status" value="2"/>
</dbReference>
<evidence type="ECO:0000256" key="2">
    <source>
        <dbReference type="ARBA" id="ARBA00005417"/>
    </source>
</evidence>
<protein>
    <submittedName>
        <fullName evidence="10">ABC2 protein of oligopeptide ABC transporter (OPN:undef)</fullName>
    </submittedName>
</protein>
<evidence type="ECO:0000256" key="3">
    <source>
        <dbReference type="ARBA" id="ARBA00022448"/>
    </source>
</evidence>
<feature type="region of interest" description="Disordered" evidence="8">
    <location>
        <begin position="346"/>
        <end position="366"/>
    </location>
</feature>
<dbReference type="SUPFAM" id="SSF52540">
    <property type="entry name" value="P-loop containing nucleoside triphosphate hydrolases"/>
    <property type="match status" value="2"/>
</dbReference>
<dbReference type="InterPro" id="IPR027417">
    <property type="entry name" value="P-loop_NTPase"/>
</dbReference>
<dbReference type="Pfam" id="PF08352">
    <property type="entry name" value="oligo_HPY"/>
    <property type="match status" value="2"/>
</dbReference>
<proteinExistence type="inferred from homology"/>
<dbReference type="GO" id="GO:0005524">
    <property type="term" value="F:ATP binding"/>
    <property type="evidence" value="ECO:0007669"/>
    <property type="project" value="UniProtKB-KW"/>
</dbReference>
<evidence type="ECO:0000256" key="8">
    <source>
        <dbReference type="SAM" id="MobiDB-lite"/>
    </source>
</evidence>
<evidence type="ECO:0000256" key="7">
    <source>
        <dbReference type="ARBA" id="ARBA00023136"/>
    </source>
</evidence>
<dbReference type="GO" id="GO:0015833">
    <property type="term" value="P:peptide transport"/>
    <property type="evidence" value="ECO:0007669"/>
    <property type="project" value="InterPro"/>
</dbReference>
<keyword evidence="3" id="KW-0813">Transport</keyword>
<dbReference type="InterPro" id="IPR050388">
    <property type="entry name" value="ABC_Ni/Peptide_Import"/>
</dbReference>
<dbReference type="FunFam" id="3.40.50.300:FF:000016">
    <property type="entry name" value="Oligopeptide ABC transporter ATP-binding component"/>
    <property type="match status" value="2"/>
</dbReference>
<dbReference type="Gene3D" id="3.40.50.300">
    <property type="entry name" value="P-loop containing nucleotide triphosphate hydrolases"/>
    <property type="match status" value="2"/>
</dbReference>
<evidence type="ECO:0000256" key="1">
    <source>
        <dbReference type="ARBA" id="ARBA00004202"/>
    </source>
</evidence>
<dbReference type="InterPro" id="IPR003439">
    <property type="entry name" value="ABC_transporter-like_ATP-bd"/>
</dbReference>
<evidence type="ECO:0000256" key="4">
    <source>
        <dbReference type="ARBA" id="ARBA00022475"/>
    </source>
</evidence>
<reference evidence="10" key="1">
    <citation type="submission" date="2014-08" db="EMBL/GenBank/DDBJ databases">
        <authorList>
            <person name="Falentin Helene"/>
        </authorList>
    </citation>
    <scope>NUCLEOTIDE SEQUENCE</scope>
</reference>
<dbReference type="PROSITE" id="PS50893">
    <property type="entry name" value="ABC_TRANSPORTER_2"/>
    <property type="match status" value="2"/>
</dbReference>
<dbReference type="AlphaFoldDB" id="A0A0B7NP12"/>
<comment type="similarity">
    <text evidence="2">Belongs to the ABC transporter superfamily.</text>
</comment>
<keyword evidence="7" id="KW-0472">Membrane</keyword>
<keyword evidence="6" id="KW-0067">ATP-binding</keyword>
<keyword evidence="4" id="KW-1003">Cell membrane</keyword>
<organism evidence="10">
    <name type="scientific">Propionibacterium freudenreichii subsp. freudenreichii</name>
    <dbReference type="NCBI Taxonomy" id="66712"/>
    <lineage>
        <taxon>Bacteria</taxon>
        <taxon>Bacillati</taxon>
        <taxon>Actinomycetota</taxon>
        <taxon>Actinomycetes</taxon>
        <taxon>Propionibacteriales</taxon>
        <taxon>Propionibacteriaceae</taxon>
        <taxon>Propionibacterium</taxon>
    </lineage>
</organism>
<dbReference type="PANTHER" id="PTHR43297:SF2">
    <property type="entry name" value="DIPEPTIDE TRANSPORT ATP-BINDING PROTEIN DPPD"/>
    <property type="match status" value="1"/>
</dbReference>